<keyword evidence="3" id="KW-1185">Reference proteome</keyword>
<dbReference type="AlphaFoldDB" id="A0AAV7NEC0"/>
<feature type="compositionally biased region" description="Polar residues" evidence="1">
    <location>
        <begin position="11"/>
        <end position="25"/>
    </location>
</feature>
<protein>
    <submittedName>
        <fullName evidence="2">Uncharacterized protein</fullName>
    </submittedName>
</protein>
<proteinExistence type="predicted"/>
<feature type="region of interest" description="Disordered" evidence="1">
    <location>
        <begin position="1"/>
        <end position="71"/>
    </location>
</feature>
<sequence length="71" mass="7929">MQCETEPVELHSSSQKVSSDPTLSDTKLRRATHLPTRCLTESNTKRSRAPRGTRYSSQPKASPDTAQKEVE</sequence>
<evidence type="ECO:0000256" key="1">
    <source>
        <dbReference type="SAM" id="MobiDB-lite"/>
    </source>
</evidence>
<dbReference type="Proteomes" id="UP001066276">
    <property type="component" value="Chromosome 8"/>
</dbReference>
<name>A0AAV7NEC0_PLEWA</name>
<organism evidence="2 3">
    <name type="scientific">Pleurodeles waltl</name>
    <name type="common">Iberian ribbed newt</name>
    <dbReference type="NCBI Taxonomy" id="8319"/>
    <lineage>
        <taxon>Eukaryota</taxon>
        <taxon>Metazoa</taxon>
        <taxon>Chordata</taxon>
        <taxon>Craniata</taxon>
        <taxon>Vertebrata</taxon>
        <taxon>Euteleostomi</taxon>
        <taxon>Amphibia</taxon>
        <taxon>Batrachia</taxon>
        <taxon>Caudata</taxon>
        <taxon>Salamandroidea</taxon>
        <taxon>Salamandridae</taxon>
        <taxon>Pleurodelinae</taxon>
        <taxon>Pleurodeles</taxon>
    </lineage>
</organism>
<comment type="caution">
    <text evidence="2">The sequence shown here is derived from an EMBL/GenBank/DDBJ whole genome shotgun (WGS) entry which is preliminary data.</text>
</comment>
<evidence type="ECO:0000313" key="2">
    <source>
        <dbReference type="EMBL" id="KAJ1112892.1"/>
    </source>
</evidence>
<accession>A0AAV7NEC0</accession>
<evidence type="ECO:0000313" key="3">
    <source>
        <dbReference type="Proteomes" id="UP001066276"/>
    </source>
</evidence>
<gene>
    <name evidence="2" type="ORF">NDU88_001153</name>
</gene>
<reference evidence="2" key="1">
    <citation type="journal article" date="2022" name="bioRxiv">
        <title>Sequencing and chromosome-scale assembly of the giantPleurodeles waltlgenome.</title>
        <authorList>
            <person name="Brown T."/>
            <person name="Elewa A."/>
            <person name="Iarovenko S."/>
            <person name="Subramanian E."/>
            <person name="Araus A.J."/>
            <person name="Petzold A."/>
            <person name="Susuki M."/>
            <person name="Suzuki K.-i.T."/>
            <person name="Hayashi T."/>
            <person name="Toyoda A."/>
            <person name="Oliveira C."/>
            <person name="Osipova E."/>
            <person name="Leigh N.D."/>
            <person name="Simon A."/>
            <person name="Yun M.H."/>
        </authorList>
    </citation>
    <scope>NUCLEOTIDE SEQUENCE</scope>
    <source>
        <strain evidence="2">20211129_DDA</strain>
        <tissue evidence="2">Liver</tissue>
    </source>
</reference>
<dbReference type="EMBL" id="JANPWB010000012">
    <property type="protein sequence ID" value="KAJ1112892.1"/>
    <property type="molecule type" value="Genomic_DNA"/>
</dbReference>